<dbReference type="Proteomes" id="UP001165289">
    <property type="component" value="Unassembled WGS sequence"/>
</dbReference>
<protein>
    <submittedName>
        <fullName evidence="1">Uncharacterized protein</fullName>
    </submittedName>
</protein>
<dbReference type="AlphaFoldDB" id="A0AAV7JSJ3"/>
<organism evidence="1 2">
    <name type="scientific">Oopsacas minuta</name>
    <dbReference type="NCBI Taxonomy" id="111878"/>
    <lineage>
        <taxon>Eukaryota</taxon>
        <taxon>Metazoa</taxon>
        <taxon>Porifera</taxon>
        <taxon>Hexactinellida</taxon>
        <taxon>Hexasterophora</taxon>
        <taxon>Lyssacinosida</taxon>
        <taxon>Leucopsacidae</taxon>
        <taxon>Oopsacas</taxon>
    </lineage>
</organism>
<evidence type="ECO:0000313" key="2">
    <source>
        <dbReference type="Proteomes" id="UP001165289"/>
    </source>
</evidence>
<proteinExistence type="predicted"/>
<reference evidence="1 2" key="1">
    <citation type="journal article" date="2023" name="BMC Biol.">
        <title>The compact genome of the sponge Oopsacas minuta (Hexactinellida) is lacking key metazoan core genes.</title>
        <authorList>
            <person name="Santini S."/>
            <person name="Schenkelaars Q."/>
            <person name="Jourda C."/>
            <person name="Duchesne M."/>
            <person name="Belahbib H."/>
            <person name="Rocher C."/>
            <person name="Selva M."/>
            <person name="Riesgo A."/>
            <person name="Vervoort M."/>
            <person name="Leys S.P."/>
            <person name="Kodjabachian L."/>
            <person name="Le Bivic A."/>
            <person name="Borchiellini C."/>
            <person name="Claverie J.M."/>
            <person name="Renard E."/>
        </authorList>
    </citation>
    <scope>NUCLEOTIDE SEQUENCE [LARGE SCALE GENOMIC DNA]</scope>
    <source>
        <strain evidence="1">SPO-2</strain>
    </source>
</reference>
<sequence>MVIKQSVDVFGEQRKFTVSSLNDINTKSHNIKIPKNGLLEYGRLLLLFSSEVLPSWDLLINSICDLRQNSTLIDELSNYTEYNAVDVELSHCISSMKQAISLVEQVFGQSGTYKFHNLLSQLYFILGELENSTVKKTRRLYNMATMILSLKCHLSSFTCYTQLRNKDCVFLPHESSLFQLYSNFGLDTDFLTYLRAETTEFNQYERHVCLNIDEIHVKSCNSCKGGRFIGTAEYSKSDEIEAT</sequence>
<gene>
    <name evidence="1" type="ORF">LOD99_5338</name>
</gene>
<name>A0AAV7JSJ3_9METZ</name>
<keyword evidence="2" id="KW-1185">Reference proteome</keyword>
<dbReference type="EMBL" id="JAKMXF010000305">
    <property type="protein sequence ID" value="KAI6651371.1"/>
    <property type="molecule type" value="Genomic_DNA"/>
</dbReference>
<accession>A0AAV7JSJ3</accession>
<evidence type="ECO:0000313" key="1">
    <source>
        <dbReference type="EMBL" id="KAI6651371.1"/>
    </source>
</evidence>
<comment type="caution">
    <text evidence="1">The sequence shown here is derived from an EMBL/GenBank/DDBJ whole genome shotgun (WGS) entry which is preliminary data.</text>
</comment>